<dbReference type="PANTHER" id="PTHR43198">
    <property type="entry name" value="BIFUNCTIONAL TH2 PROTEIN"/>
    <property type="match status" value="1"/>
</dbReference>
<evidence type="ECO:0000313" key="3">
    <source>
        <dbReference type="EMBL" id="BBH88993.1"/>
    </source>
</evidence>
<comment type="pathway">
    <text evidence="1">Cofactor biosynthesis; thiamine diphosphate biosynthesis.</text>
</comment>
<reference evidence="3" key="1">
    <citation type="submission" date="2018-12" db="EMBL/GenBank/DDBJ databases">
        <title>Novel natural products biosynthetic potential of the class Ktedonobacteria.</title>
        <authorList>
            <person name="Zheng Y."/>
            <person name="Saitou A."/>
            <person name="Wang C.M."/>
            <person name="Toyoda A."/>
            <person name="Minakuchi Y."/>
            <person name="Sekiguchi Y."/>
            <person name="Ueda K."/>
            <person name="Takano H."/>
            <person name="Sakai Y."/>
            <person name="Yokota A."/>
            <person name="Yabe S."/>
        </authorList>
    </citation>
    <scope>NUCLEOTIDE SEQUENCE</scope>
    <source>
        <strain evidence="3">COM3</strain>
    </source>
</reference>
<sequence length="210" mass="23906">MTLAQLLWQENRDLAQQALDHPFIHGIRYGTLPYAVFQHYLAQDAFFLNAYARAYALALVYTPDTQGMRDFYELLSGVFAELTLHQRNAKGWDIDLTQVVPDTATLAYTDFLLATATLRDIGEICAAMTPCMRLYAFLGQMLAFHEVTEAHPYRDWIHTYAAPEFEALAVRLETLLDRYASDIPPVHTTYRRAMQLEVAFFSAQAIPSTS</sequence>
<dbReference type="GO" id="GO:0016787">
    <property type="term" value="F:hydrolase activity"/>
    <property type="evidence" value="ECO:0007669"/>
    <property type="project" value="UniProtKB-KW"/>
</dbReference>
<dbReference type="Gene3D" id="1.20.910.10">
    <property type="entry name" value="Heme oxygenase-like"/>
    <property type="match status" value="1"/>
</dbReference>
<gene>
    <name evidence="3" type="ORF">KTC_37440</name>
</gene>
<dbReference type="Pfam" id="PF03070">
    <property type="entry name" value="TENA_THI-4"/>
    <property type="match status" value="1"/>
</dbReference>
<dbReference type="InterPro" id="IPR004305">
    <property type="entry name" value="Thiaminase-2/PQQC"/>
</dbReference>
<organism evidence="3">
    <name type="scientific">Thermosporothrix sp. COM3</name>
    <dbReference type="NCBI Taxonomy" id="2490863"/>
    <lineage>
        <taxon>Bacteria</taxon>
        <taxon>Bacillati</taxon>
        <taxon>Chloroflexota</taxon>
        <taxon>Ktedonobacteria</taxon>
        <taxon>Ktedonobacterales</taxon>
        <taxon>Thermosporotrichaceae</taxon>
        <taxon>Thermosporothrix</taxon>
    </lineage>
</organism>
<dbReference type="CDD" id="cd19368">
    <property type="entry name" value="TenA_C_AtTH2-like"/>
    <property type="match status" value="1"/>
</dbReference>
<dbReference type="EMBL" id="AP019376">
    <property type="protein sequence ID" value="BBH88993.1"/>
    <property type="molecule type" value="Genomic_DNA"/>
</dbReference>
<evidence type="ECO:0000259" key="2">
    <source>
        <dbReference type="Pfam" id="PF03070"/>
    </source>
</evidence>
<feature type="domain" description="Thiaminase-2/PQQC" evidence="2">
    <location>
        <begin position="8"/>
        <end position="201"/>
    </location>
</feature>
<dbReference type="InterPro" id="IPR050967">
    <property type="entry name" value="Thiamine_Salvage_TenA"/>
</dbReference>
<keyword evidence="3" id="KW-0378">Hydrolase</keyword>
<dbReference type="PANTHER" id="PTHR43198:SF2">
    <property type="entry name" value="SI:CH1073-67J19.1-RELATED"/>
    <property type="match status" value="1"/>
</dbReference>
<protein>
    <submittedName>
        <fullName evidence="3">Aminopyrimidine aminohydrolase</fullName>
    </submittedName>
</protein>
<proteinExistence type="predicted"/>
<dbReference type="AlphaFoldDB" id="A0A455SKJ6"/>
<dbReference type="SUPFAM" id="SSF48613">
    <property type="entry name" value="Heme oxygenase-like"/>
    <property type="match status" value="1"/>
</dbReference>
<dbReference type="GO" id="GO:0005829">
    <property type="term" value="C:cytosol"/>
    <property type="evidence" value="ECO:0007669"/>
    <property type="project" value="TreeGrafter"/>
</dbReference>
<evidence type="ECO:0000256" key="1">
    <source>
        <dbReference type="ARBA" id="ARBA00004948"/>
    </source>
</evidence>
<name>A0A455SKJ6_9CHLR</name>
<dbReference type="InterPro" id="IPR016084">
    <property type="entry name" value="Haem_Oase-like_multi-hlx"/>
</dbReference>
<accession>A0A455SKJ6</accession>